<dbReference type="PROSITE" id="PS50082">
    <property type="entry name" value="WD_REPEATS_2"/>
    <property type="match status" value="4"/>
</dbReference>
<accession>A0A4V1IXV2</accession>
<dbReference type="Proteomes" id="UP000267251">
    <property type="component" value="Unassembled WGS sequence"/>
</dbReference>
<dbReference type="GO" id="GO:0005874">
    <property type="term" value="C:microtubule"/>
    <property type="evidence" value="ECO:0007669"/>
    <property type="project" value="UniProtKB-KW"/>
</dbReference>
<feature type="domain" description="C2" evidence="6">
    <location>
        <begin position="13"/>
        <end position="131"/>
    </location>
</feature>
<feature type="compositionally biased region" description="Low complexity" evidence="5">
    <location>
        <begin position="152"/>
        <end position="172"/>
    </location>
</feature>
<dbReference type="Pfam" id="PF00168">
    <property type="entry name" value="C2"/>
    <property type="match status" value="1"/>
</dbReference>
<evidence type="ECO:0000259" key="6">
    <source>
        <dbReference type="PROSITE" id="PS50004"/>
    </source>
</evidence>
<evidence type="ECO:0000313" key="7">
    <source>
        <dbReference type="EMBL" id="RKP12349.1"/>
    </source>
</evidence>
<dbReference type="GO" id="GO:0008017">
    <property type="term" value="F:microtubule binding"/>
    <property type="evidence" value="ECO:0007669"/>
    <property type="project" value="TreeGrafter"/>
</dbReference>
<dbReference type="Pfam" id="PF23409">
    <property type="entry name" value="Beta-prop_EML"/>
    <property type="match status" value="1"/>
</dbReference>
<dbReference type="InterPro" id="IPR050630">
    <property type="entry name" value="WD_repeat_EMAP"/>
</dbReference>
<dbReference type="SUPFAM" id="SSF50978">
    <property type="entry name" value="WD40 repeat-like"/>
    <property type="match status" value="2"/>
</dbReference>
<evidence type="ECO:0000256" key="2">
    <source>
        <dbReference type="ARBA" id="ARBA00022701"/>
    </source>
</evidence>
<feature type="repeat" description="WD" evidence="4">
    <location>
        <begin position="403"/>
        <end position="444"/>
    </location>
</feature>
<evidence type="ECO:0000256" key="4">
    <source>
        <dbReference type="PROSITE-ProRule" id="PRU00221"/>
    </source>
</evidence>
<feature type="repeat" description="WD" evidence="4">
    <location>
        <begin position="669"/>
        <end position="710"/>
    </location>
</feature>
<dbReference type="Gene3D" id="2.130.10.10">
    <property type="entry name" value="YVTN repeat-like/Quinoprotein amine dehydrogenase"/>
    <property type="match status" value="2"/>
</dbReference>
<proteinExistence type="predicted"/>
<dbReference type="Gene3D" id="2.60.40.150">
    <property type="entry name" value="C2 domain"/>
    <property type="match status" value="1"/>
</dbReference>
<evidence type="ECO:0000256" key="5">
    <source>
        <dbReference type="SAM" id="MobiDB-lite"/>
    </source>
</evidence>
<dbReference type="InterPro" id="IPR001680">
    <property type="entry name" value="WD40_rpt"/>
</dbReference>
<dbReference type="SUPFAM" id="SSF49562">
    <property type="entry name" value="C2 domain (Calcium/lipid-binding domain, CaLB)"/>
    <property type="match status" value="1"/>
</dbReference>
<keyword evidence="8" id="KW-1185">Reference proteome</keyword>
<dbReference type="PROSITE" id="PS50294">
    <property type="entry name" value="WD_REPEATS_REGION"/>
    <property type="match status" value="2"/>
</dbReference>
<dbReference type="InterPro" id="IPR035892">
    <property type="entry name" value="C2_domain_sf"/>
</dbReference>
<keyword evidence="1 4" id="KW-0853">WD repeat</keyword>
<dbReference type="PANTHER" id="PTHR13720">
    <property type="entry name" value="WD-40 REPEAT PROTEIN"/>
    <property type="match status" value="1"/>
</dbReference>
<dbReference type="InterPro" id="IPR055439">
    <property type="entry name" value="Beta-prop_EML_1st"/>
</dbReference>
<dbReference type="GO" id="GO:0000226">
    <property type="term" value="P:microtubule cytoskeleton organization"/>
    <property type="evidence" value="ECO:0007669"/>
    <property type="project" value="TreeGrafter"/>
</dbReference>
<evidence type="ECO:0000256" key="3">
    <source>
        <dbReference type="ARBA" id="ARBA00022737"/>
    </source>
</evidence>
<dbReference type="OrthoDB" id="10251741at2759"/>
<dbReference type="PANTHER" id="PTHR13720:SF50">
    <property type="entry name" value="ECHINODERM MICROTUBULE-ASSOCIATED PROTEIN-LIKE 2"/>
    <property type="match status" value="1"/>
</dbReference>
<feature type="region of interest" description="Disordered" evidence="5">
    <location>
        <begin position="148"/>
        <end position="195"/>
    </location>
</feature>
<dbReference type="InterPro" id="IPR000008">
    <property type="entry name" value="C2_dom"/>
</dbReference>
<name>A0A4V1IXV2_9FUNG</name>
<keyword evidence="3" id="KW-0677">Repeat</keyword>
<feature type="repeat" description="WD" evidence="4">
    <location>
        <begin position="781"/>
        <end position="817"/>
    </location>
</feature>
<dbReference type="GO" id="GO:0072686">
    <property type="term" value="C:mitotic spindle"/>
    <property type="evidence" value="ECO:0007669"/>
    <property type="project" value="TreeGrafter"/>
</dbReference>
<dbReference type="InterPro" id="IPR055442">
    <property type="entry name" value="Beta-prop_EML-like_2nd"/>
</dbReference>
<sequence>IAGRGGDVKDQCPPDPWGGGGRGDREILGLALLCQDGGATRGLAPADEDTGSSDPYVVVRSGKREHRSRTLLRTLEPQWKDSFRMAVDENDRRLHFRVMDQDFDSPDDPLGQLILDLEGLSVDDEVKDQWVPLEKGSGEVRVSYQLLKERPSSPVDSPSPSSGGPSATSSRPWAGAIFSPSGYSEEEEKASESSKGLPAVTLGRVYGYNSRGTRDNIHLLPGGSHFAYHAGGVGVVQELAASGSQSFFQAHGSSEISAMTLNATGNLLATGDTVTQVNGEDPAVHLYVWKASGPEHTQVGQVNGGKALKSAVSLAFSAPTEEDEEGKYLAVIGDDLDHTLAIYDWKSGKEIASTSAHSDRVLYVLFHPTDPNALVTVGVRHIKLWTLDPKEGTLDPKKGVFGTVGKQQTLLCAAYLPGASSLITGGMNGDIYQWDLEKRQVQRTISSGHKKAVTGLRFVGQDGTFVSIGKDGRVEKHTGELGKSKAQLLYQANEGVAARAISVDEGKSLAVIGLDDGTVLSLSLDKVHKEEEEARAAGTALIRSHFTSGNTEVWGIAADPSGDRVVSVSQDCQVLQWDLTQGHCIQATTLPYKVQGAAYHPTGESIAVTTDVNRVYILSSKDLSILHEIKAPRRESASKSRDAVAFSPQWPSPSHCLYNTEDWSVQGNLLGHTSLITAFDWSRDSLYLQSNSMDYELLFWDVEKQEQITRASDVRDVAWATFTLTTAWPTLGIWGEGMNGRQINGVSRSSDEKWLATGDDFARVSLFRYPAPQEGAAKVSLQGHASHVTNVIFSAHGSKILSVGGLDGTLLQWNVKA</sequence>
<dbReference type="InterPro" id="IPR015943">
    <property type="entry name" value="WD40/YVTN_repeat-like_dom_sf"/>
</dbReference>
<dbReference type="SMART" id="SM00320">
    <property type="entry name" value="WD40"/>
    <property type="match status" value="7"/>
</dbReference>
<organism evidence="7 8">
    <name type="scientific">Piptocephalis cylindrospora</name>
    <dbReference type="NCBI Taxonomy" id="1907219"/>
    <lineage>
        <taxon>Eukaryota</taxon>
        <taxon>Fungi</taxon>
        <taxon>Fungi incertae sedis</taxon>
        <taxon>Zoopagomycota</taxon>
        <taxon>Zoopagomycotina</taxon>
        <taxon>Zoopagomycetes</taxon>
        <taxon>Zoopagales</taxon>
        <taxon>Piptocephalidaceae</taxon>
        <taxon>Piptocephalis</taxon>
    </lineage>
</organism>
<dbReference type="InterPro" id="IPR036322">
    <property type="entry name" value="WD40_repeat_dom_sf"/>
</dbReference>
<dbReference type="AlphaFoldDB" id="A0A4V1IXV2"/>
<evidence type="ECO:0000256" key="1">
    <source>
        <dbReference type="ARBA" id="ARBA00022574"/>
    </source>
</evidence>
<dbReference type="PROSITE" id="PS50004">
    <property type="entry name" value="C2"/>
    <property type="match status" value="1"/>
</dbReference>
<dbReference type="EMBL" id="KZ988368">
    <property type="protein sequence ID" value="RKP12349.1"/>
    <property type="molecule type" value="Genomic_DNA"/>
</dbReference>
<feature type="compositionally biased region" description="Basic and acidic residues" evidence="5">
    <location>
        <begin position="1"/>
        <end position="12"/>
    </location>
</feature>
<keyword evidence="2" id="KW-0493">Microtubule</keyword>
<dbReference type="CDD" id="cd00030">
    <property type="entry name" value="C2"/>
    <property type="match status" value="1"/>
</dbReference>
<gene>
    <name evidence="7" type="ORF">BJ684DRAFT_17154</name>
</gene>
<feature type="region of interest" description="Disordered" evidence="5">
    <location>
        <begin position="1"/>
        <end position="24"/>
    </location>
</feature>
<reference evidence="8" key="1">
    <citation type="journal article" date="2018" name="Nat. Microbiol.">
        <title>Leveraging single-cell genomics to expand the fungal tree of life.</title>
        <authorList>
            <person name="Ahrendt S.R."/>
            <person name="Quandt C.A."/>
            <person name="Ciobanu D."/>
            <person name="Clum A."/>
            <person name="Salamov A."/>
            <person name="Andreopoulos B."/>
            <person name="Cheng J.F."/>
            <person name="Woyke T."/>
            <person name="Pelin A."/>
            <person name="Henrissat B."/>
            <person name="Reynolds N.K."/>
            <person name="Benny G.L."/>
            <person name="Smith M.E."/>
            <person name="James T.Y."/>
            <person name="Grigoriev I.V."/>
        </authorList>
    </citation>
    <scope>NUCLEOTIDE SEQUENCE [LARGE SCALE GENOMIC DNA]</scope>
</reference>
<evidence type="ECO:0000313" key="8">
    <source>
        <dbReference type="Proteomes" id="UP000267251"/>
    </source>
</evidence>
<dbReference type="Pfam" id="PF23414">
    <property type="entry name" value="Beta-prop_EML_2"/>
    <property type="match status" value="1"/>
</dbReference>
<dbReference type="SMART" id="SM00239">
    <property type="entry name" value="C2"/>
    <property type="match status" value="1"/>
</dbReference>
<protein>
    <submittedName>
        <fullName evidence="7">WD40-repeat-containing domain protein</fullName>
    </submittedName>
</protein>
<feature type="non-terminal residue" evidence="7">
    <location>
        <position position="1"/>
    </location>
</feature>
<feature type="repeat" description="WD" evidence="4">
    <location>
        <begin position="546"/>
        <end position="587"/>
    </location>
</feature>